<dbReference type="GO" id="GO:0005829">
    <property type="term" value="C:cytosol"/>
    <property type="evidence" value="ECO:0007669"/>
    <property type="project" value="TreeGrafter"/>
</dbReference>
<accession>A0A4R2LA63</accession>
<dbReference type="AlphaFoldDB" id="A0A4R2LA63"/>
<dbReference type="GO" id="GO:0051082">
    <property type="term" value="F:unfolded protein binding"/>
    <property type="evidence" value="ECO:0007669"/>
    <property type="project" value="InterPro"/>
</dbReference>
<dbReference type="SMART" id="SM00935">
    <property type="entry name" value="OmpH"/>
    <property type="match status" value="1"/>
</dbReference>
<gene>
    <name evidence="3" type="ORF">EV699_101102</name>
</gene>
<evidence type="ECO:0000256" key="1">
    <source>
        <dbReference type="ARBA" id="ARBA00022729"/>
    </source>
</evidence>
<dbReference type="InterPro" id="IPR005632">
    <property type="entry name" value="Chaperone_Skp"/>
</dbReference>
<evidence type="ECO:0000313" key="3">
    <source>
        <dbReference type="EMBL" id="TCO83718.1"/>
    </source>
</evidence>
<protein>
    <submittedName>
        <fullName evidence="3">Periplasmic chaperone for outer membrane proteins Skp</fullName>
    </submittedName>
</protein>
<dbReference type="GO" id="GO:0050821">
    <property type="term" value="P:protein stabilization"/>
    <property type="evidence" value="ECO:0007669"/>
    <property type="project" value="TreeGrafter"/>
</dbReference>
<comment type="similarity">
    <text evidence="2">Belongs to the skp family.</text>
</comment>
<keyword evidence="4" id="KW-1185">Reference proteome</keyword>
<dbReference type="PIRSF" id="PIRSF002094">
    <property type="entry name" value="OMP26_Skp"/>
    <property type="match status" value="1"/>
</dbReference>
<organism evidence="3 4">
    <name type="scientific">Plasticicumulans lactativorans</name>
    <dbReference type="NCBI Taxonomy" id="1133106"/>
    <lineage>
        <taxon>Bacteria</taxon>
        <taxon>Pseudomonadati</taxon>
        <taxon>Pseudomonadota</taxon>
        <taxon>Gammaproteobacteria</taxon>
        <taxon>Candidatus Competibacteraceae</taxon>
        <taxon>Plasticicumulans</taxon>
    </lineage>
</organism>
<dbReference type="PANTHER" id="PTHR35089">
    <property type="entry name" value="CHAPERONE PROTEIN SKP"/>
    <property type="match status" value="1"/>
</dbReference>
<dbReference type="Gene3D" id="3.30.910.20">
    <property type="entry name" value="Skp domain"/>
    <property type="match status" value="1"/>
</dbReference>
<dbReference type="SUPFAM" id="SSF111384">
    <property type="entry name" value="OmpH-like"/>
    <property type="match status" value="1"/>
</dbReference>
<dbReference type="EMBL" id="SLWY01000001">
    <property type="protein sequence ID" value="TCO83718.1"/>
    <property type="molecule type" value="Genomic_DNA"/>
</dbReference>
<dbReference type="Pfam" id="PF03938">
    <property type="entry name" value="OmpH"/>
    <property type="match status" value="1"/>
</dbReference>
<evidence type="ECO:0000313" key="4">
    <source>
        <dbReference type="Proteomes" id="UP000295765"/>
    </source>
</evidence>
<reference evidence="3 4" key="1">
    <citation type="submission" date="2019-03" db="EMBL/GenBank/DDBJ databases">
        <title>Genomic Encyclopedia of Type Strains, Phase IV (KMG-IV): sequencing the most valuable type-strain genomes for metagenomic binning, comparative biology and taxonomic classification.</title>
        <authorList>
            <person name="Goeker M."/>
        </authorList>
    </citation>
    <scope>NUCLEOTIDE SEQUENCE [LARGE SCALE GENOMIC DNA]</scope>
    <source>
        <strain evidence="3 4">DSM 25287</strain>
    </source>
</reference>
<dbReference type="Proteomes" id="UP000295765">
    <property type="component" value="Unassembled WGS sequence"/>
</dbReference>
<dbReference type="InterPro" id="IPR024930">
    <property type="entry name" value="Skp_dom_sf"/>
</dbReference>
<keyword evidence="1" id="KW-0732">Signal</keyword>
<sequence length="175" mass="19570">MKRLHLAVALLIGAWFAGPGVVAAAELKIGFVNAAKLLKNAPQAESALNRLEREFSPRDKALVDAQRALRRLEDKIAKDGAAMGDAERRNLERDIIAQRRELKRAQDEFREDFNIRRNEEMGKLHKQIQDAITELAVEDGYDLIINDGAVIYASNQVDITDRVLRRLTAGKGNSP</sequence>
<evidence type="ECO:0000256" key="2">
    <source>
        <dbReference type="PIRNR" id="PIRNR002094"/>
    </source>
</evidence>
<comment type="caution">
    <text evidence="3">The sequence shown here is derived from an EMBL/GenBank/DDBJ whole genome shotgun (WGS) entry which is preliminary data.</text>
</comment>
<name>A0A4R2LA63_9GAMM</name>
<proteinExistence type="inferred from homology"/>
<dbReference type="PANTHER" id="PTHR35089:SF1">
    <property type="entry name" value="CHAPERONE PROTEIN SKP"/>
    <property type="match status" value="1"/>
</dbReference>
<dbReference type="RefSeq" id="WP_341540208.1">
    <property type="nucleotide sequence ID" value="NZ_SLWY01000001.1"/>
</dbReference>